<dbReference type="Gene3D" id="1.40.20.10">
    <property type="entry name" value="CHAD domain"/>
    <property type="match status" value="1"/>
</dbReference>
<keyword evidence="4" id="KW-1185">Reference proteome</keyword>
<dbReference type="Proteomes" id="UP000464507">
    <property type="component" value="Chromosome"/>
</dbReference>
<dbReference type="AlphaFoldDB" id="A0A7L5AIW3"/>
<dbReference type="EMBL" id="CP017146">
    <property type="protein sequence ID" value="QHO70533.1"/>
    <property type="molecule type" value="Genomic_DNA"/>
</dbReference>
<evidence type="ECO:0000313" key="3">
    <source>
        <dbReference type="EMBL" id="QHO70533.1"/>
    </source>
</evidence>
<dbReference type="Pfam" id="PF01928">
    <property type="entry name" value="CYTH"/>
    <property type="match status" value="1"/>
</dbReference>
<reference evidence="3 4" key="1">
    <citation type="submission" date="2016-09" db="EMBL/GenBank/DDBJ databases">
        <title>Complete genome sequence of microbes from the polar regions.</title>
        <authorList>
            <person name="Liao L."/>
            <person name="Chen B."/>
        </authorList>
    </citation>
    <scope>NUCLEOTIDE SEQUENCE [LARGE SCALE GENOMIC DNA]</scope>
    <source>
        <strain evidence="3 4">ZS314</strain>
    </source>
</reference>
<feature type="region of interest" description="Disordered" evidence="1">
    <location>
        <begin position="86"/>
        <end position="109"/>
    </location>
</feature>
<dbReference type="InterPro" id="IPR038186">
    <property type="entry name" value="CHAD_dom_sf"/>
</dbReference>
<dbReference type="SUPFAM" id="SSF55154">
    <property type="entry name" value="CYTH-like phosphatases"/>
    <property type="match status" value="1"/>
</dbReference>
<dbReference type="Gene3D" id="2.40.320.10">
    <property type="entry name" value="Hypothetical Protein Pfu-838710-001"/>
    <property type="match status" value="1"/>
</dbReference>
<evidence type="ECO:0000256" key="1">
    <source>
        <dbReference type="SAM" id="MobiDB-lite"/>
    </source>
</evidence>
<dbReference type="PROSITE" id="PS51708">
    <property type="entry name" value="CHAD"/>
    <property type="match status" value="1"/>
</dbReference>
<dbReference type="InterPro" id="IPR033469">
    <property type="entry name" value="CYTH-like_dom_sf"/>
</dbReference>
<dbReference type="Pfam" id="PF05235">
    <property type="entry name" value="CHAD"/>
    <property type="match status" value="1"/>
</dbReference>
<dbReference type="PANTHER" id="PTHR39339:SF1">
    <property type="entry name" value="CHAD DOMAIN-CONTAINING PROTEIN"/>
    <property type="match status" value="1"/>
</dbReference>
<protein>
    <recommendedName>
        <fullName evidence="2">CHAD domain-containing protein</fullName>
    </recommendedName>
</protein>
<evidence type="ECO:0000313" key="4">
    <source>
        <dbReference type="Proteomes" id="UP000464507"/>
    </source>
</evidence>
<dbReference type="KEGG" id="mant:BHD05_13625"/>
<gene>
    <name evidence="3" type="ORF">BHD05_13625</name>
</gene>
<evidence type="ECO:0000259" key="2">
    <source>
        <dbReference type="PROSITE" id="PS51708"/>
    </source>
</evidence>
<organism evidence="3 4">
    <name type="scientific">Marisediminicola antarctica</name>
    <dbReference type="NCBI Taxonomy" id="674079"/>
    <lineage>
        <taxon>Bacteria</taxon>
        <taxon>Bacillati</taxon>
        <taxon>Actinomycetota</taxon>
        <taxon>Actinomycetes</taxon>
        <taxon>Micrococcales</taxon>
        <taxon>Microbacteriaceae</taxon>
        <taxon>Marisediminicola</taxon>
    </lineage>
</organism>
<name>A0A7L5AIW3_9MICO</name>
<dbReference type="InterPro" id="IPR023577">
    <property type="entry name" value="CYTH_domain"/>
</dbReference>
<dbReference type="SMART" id="SM00880">
    <property type="entry name" value="CHAD"/>
    <property type="match status" value="1"/>
</dbReference>
<dbReference type="PANTHER" id="PTHR39339">
    <property type="entry name" value="SLR1444 PROTEIN"/>
    <property type="match status" value="1"/>
</dbReference>
<feature type="domain" description="CHAD" evidence="2">
    <location>
        <begin position="247"/>
        <end position="530"/>
    </location>
</feature>
<accession>A0A7L5AIW3</accession>
<dbReference type="SMART" id="SM01118">
    <property type="entry name" value="CYTH"/>
    <property type="match status" value="1"/>
</dbReference>
<dbReference type="InterPro" id="IPR007899">
    <property type="entry name" value="CHAD_dom"/>
</dbReference>
<proteinExistence type="predicted"/>
<dbReference type="CDD" id="cd07374">
    <property type="entry name" value="CYTH-like_Pase"/>
    <property type="match status" value="1"/>
</dbReference>
<sequence>MTTHEEIERKYEVDGDSSVPDLSDIATVEPSAKVLLTADYFDTDSGDLAAHLIVLRRRVGGDDEGWHIKFPAAVGRTELHWPLSIGGAENAHDAPGAPDAADAHEDATADAPVAHEDAPVAVPAEVIAPILALVRVRPLRIIARLRTRRTALHLIDDSGHRLLELADDRVEASDSATGTVRTWREWETELLDGAPESTQARSALLDAVEARLLAAGARPAVSASKLATALGRTSLAPVHRAVSLDRASPASEVLLAAVGALVEDIARIDPLVRLDRPDSVHQLRTRVRRLRSLFASYPRVFDRAVTDPIRDELQHLGVVLGEARDAEVMRDRARSLIADHDALVPGLDTRLVDGWARAHTDGHERVLAELSVPRYLALLDSLDGFLARPPLAKDAFVQAGIAIPPALARDLNRVLRSAKSADAAQTEPERVELLHATRKAAKRLRYAAEAVSVGDAGVFGRRVRTVAAAAEAIHDLLGEHRDSSLMQEHLRATAGSGKHTFDYGVLHEVERHGAALCLADYPRALRDLKRLR</sequence>